<dbReference type="GO" id="GO:0003729">
    <property type="term" value="F:mRNA binding"/>
    <property type="evidence" value="ECO:0007669"/>
    <property type="project" value="TreeGrafter"/>
</dbReference>
<evidence type="ECO:0000256" key="3">
    <source>
        <dbReference type="ARBA" id="ARBA00013819"/>
    </source>
</evidence>
<comment type="function">
    <text evidence="1">Functions in the early steps of protein synthesis of a small number of specific mRNAs. Acts by directing the binding of methionyl-tRNAi to 40S ribosomal subunits. In contrast to the eIF-2 complex, it binds methionyl-tRNAi to 40S subunits in a codon-dependent manner, whereas the eIF-2 complex binds methionyl-tRNAi to 40S subunits in a GTP-dependent manner.</text>
</comment>
<keyword evidence="4" id="KW-0396">Initiation factor</keyword>
<gene>
    <name evidence="11" type="ORF">O3G_MSEX007712</name>
</gene>
<dbReference type="GO" id="GO:0006417">
    <property type="term" value="P:regulation of translation"/>
    <property type="evidence" value="ECO:0007669"/>
    <property type="project" value="UniProtKB-KW"/>
</dbReference>
<keyword evidence="8" id="KW-0648">Protein biosynthesis</keyword>
<sequence>MSAIPHIAGLTNKTIFLIEHKEPYGEKILRDETTANVRGIVFSPKGTYFAYRTDRKAEIIGCAEWSVTATIDGNIKEMAFSPLDNYFMVWEMYAITKDNPEGKPNLRIYKSANGQLVGSFVQKNQLLWEPKWSSDEKLFAIQMNNRVLIYEDGKLDNYVQSINADKLKSFSLAPSAAPNYYFSVFTLGKQGQPSFWRVFKYPQFNVNEALVSRSSFQADKASFQWNRRGTNLFALTQTDVDKTGGSYYGRQSLSYGDIKGNSGMVSFSKEGPIHAISWNPANWSEWVAVYGHAPAKATVFNVKCEPLFEFGTGAWNSIYFAPEGTYVLLGGFGNIATGHIEVWDMRGYKKVGSCSAPDTTSLQWDPRGETFLTASTYPRLTVGNGYKIWHYTGALMHKRECQEKENLLAIMWQPGSYAKSDLAKSAPKPIEDSTPKPVGAYRPPGARNKPSTFTLHEHEKPHKPGESPSAAPSKQAIKQKEKREARKARKAEEKARGDATPEPPLATSPKPQFVSTGDPDKDKKIKNLNKKLSDIEKLKQQKAAGKQLELNQLAKIQNEQALQKELDQLRL</sequence>
<accession>A0A921Z779</accession>
<dbReference type="GO" id="GO:0000049">
    <property type="term" value="F:tRNA binding"/>
    <property type="evidence" value="ECO:0007669"/>
    <property type="project" value="TreeGrafter"/>
</dbReference>
<dbReference type="OrthoDB" id="2194683at2759"/>
<dbReference type="PANTHER" id="PTHR13227">
    <property type="entry name" value="EUKARYOTIC TRANSLATION INITIATION FACTOR 2A"/>
    <property type="match status" value="1"/>
</dbReference>
<evidence type="ECO:0000313" key="12">
    <source>
        <dbReference type="Proteomes" id="UP000791440"/>
    </source>
</evidence>
<evidence type="ECO:0000256" key="7">
    <source>
        <dbReference type="ARBA" id="ARBA00022845"/>
    </source>
</evidence>
<evidence type="ECO:0000256" key="2">
    <source>
        <dbReference type="ARBA" id="ARBA00009573"/>
    </source>
</evidence>
<dbReference type="AlphaFoldDB" id="A0A921Z779"/>
<evidence type="ECO:0000256" key="5">
    <source>
        <dbReference type="ARBA" id="ARBA00022574"/>
    </source>
</evidence>
<evidence type="ECO:0000259" key="10">
    <source>
        <dbReference type="Pfam" id="PF08662"/>
    </source>
</evidence>
<dbReference type="GO" id="GO:0003743">
    <property type="term" value="F:translation initiation factor activity"/>
    <property type="evidence" value="ECO:0007669"/>
    <property type="project" value="UniProtKB-KW"/>
</dbReference>
<dbReference type="Proteomes" id="UP000791440">
    <property type="component" value="Unassembled WGS sequence"/>
</dbReference>
<dbReference type="GO" id="GO:0022627">
    <property type="term" value="C:cytosolic small ribosomal subunit"/>
    <property type="evidence" value="ECO:0007669"/>
    <property type="project" value="TreeGrafter"/>
</dbReference>
<dbReference type="InterPro" id="IPR013979">
    <property type="entry name" value="TIF_beta_prop-like"/>
</dbReference>
<organism evidence="11 12">
    <name type="scientific">Manduca sexta</name>
    <name type="common">Tobacco hawkmoth</name>
    <name type="synonym">Tobacco hornworm</name>
    <dbReference type="NCBI Taxonomy" id="7130"/>
    <lineage>
        <taxon>Eukaryota</taxon>
        <taxon>Metazoa</taxon>
        <taxon>Ecdysozoa</taxon>
        <taxon>Arthropoda</taxon>
        <taxon>Hexapoda</taxon>
        <taxon>Insecta</taxon>
        <taxon>Pterygota</taxon>
        <taxon>Neoptera</taxon>
        <taxon>Endopterygota</taxon>
        <taxon>Lepidoptera</taxon>
        <taxon>Glossata</taxon>
        <taxon>Ditrysia</taxon>
        <taxon>Bombycoidea</taxon>
        <taxon>Sphingidae</taxon>
        <taxon>Sphinginae</taxon>
        <taxon>Sphingini</taxon>
        <taxon>Manduca</taxon>
    </lineage>
</organism>
<evidence type="ECO:0000313" key="11">
    <source>
        <dbReference type="EMBL" id="KAG6452682.1"/>
    </source>
</evidence>
<keyword evidence="5" id="KW-0853">WD repeat</keyword>
<keyword evidence="12" id="KW-1185">Reference proteome</keyword>
<dbReference type="EMBL" id="JH668427">
    <property type="protein sequence ID" value="KAG6452682.1"/>
    <property type="molecule type" value="Genomic_DNA"/>
</dbReference>
<proteinExistence type="inferred from homology"/>
<dbReference type="Pfam" id="PF08662">
    <property type="entry name" value="eIF2A"/>
    <property type="match status" value="1"/>
</dbReference>
<evidence type="ECO:0000256" key="1">
    <source>
        <dbReference type="ARBA" id="ARBA00003993"/>
    </source>
</evidence>
<name>A0A921Z779_MANSE</name>
<comment type="caution">
    <text evidence="11">The sequence shown here is derived from an EMBL/GenBank/DDBJ whole genome shotgun (WGS) entry which is preliminary data.</text>
</comment>
<feature type="domain" description="Translation initiation factor beta propellor-like" evidence="10">
    <location>
        <begin position="214"/>
        <end position="403"/>
    </location>
</feature>
<dbReference type="SUPFAM" id="SSF82171">
    <property type="entry name" value="DPP6 N-terminal domain-like"/>
    <property type="match status" value="1"/>
</dbReference>
<protein>
    <recommendedName>
        <fullName evidence="3">Eukaryotic translation initiation factor 2A</fullName>
    </recommendedName>
</protein>
<keyword evidence="7" id="KW-0810">Translation regulation</keyword>
<evidence type="ECO:0000256" key="6">
    <source>
        <dbReference type="ARBA" id="ARBA00022737"/>
    </source>
</evidence>
<reference evidence="11" key="2">
    <citation type="submission" date="2020-12" db="EMBL/GenBank/DDBJ databases">
        <authorList>
            <person name="Kanost M."/>
        </authorList>
    </citation>
    <scope>NUCLEOTIDE SEQUENCE</scope>
</reference>
<dbReference type="GO" id="GO:0043022">
    <property type="term" value="F:ribosome binding"/>
    <property type="evidence" value="ECO:0007669"/>
    <property type="project" value="TreeGrafter"/>
</dbReference>
<dbReference type="Gene3D" id="2.130.10.10">
    <property type="entry name" value="YVTN repeat-like/Quinoprotein amine dehydrogenase"/>
    <property type="match status" value="2"/>
</dbReference>
<feature type="compositionally biased region" description="Basic and acidic residues" evidence="9">
    <location>
        <begin position="478"/>
        <end position="499"/>
    </location>
</feature>
<feature type="compositionally biased region" description="Basic and acidic residues" evidence="9">
    <location>
        <begin position="455"/>
        <end position="465"/>
    </location>
</feature>
<evidence type="ECO:0000256" key="4">
    <source>
        <dbReference type="ARBA" id="ARBA00022540"/>
    </source>
</evidence>
<dbReference type="PANTHER" id="PTHR13227:SF0">
    <property type="entry name" value="EUKARYOTIC TRANSLATION INITIATION FACTOR 2A"/>
    <property type="match status" value="1"/>
</dbReference>
<comment type="similarity">
    <text evidence="2">Belongs to the WD repeat EIF2A family.</text>
</comment>
<dbReference type="InterPro" id="IPR011387">
    <property type="entry name" value="TIF2A"/>
</dbReference>
<keyword evidence="6" id="KW-0677">Repeat</keyword>
<feature type="region of interest" description="Disordered" evidence="9">
    <location>
        <begin position="421"/>
        <end position="524"/>
    </location>
</feature>
<dbReference type="InterPro" id="IPR015943">
    <property type="entry name" value="WD40/YVTN_repeat-like_dom_sf"/>
</dbReference>
<reference evidence="11" key="1">
    <citation type="journal article" date="2016" name="Insect Biochem. Mol. Biol.">
        <title>Multifaceted biological insights from a draft genome sequence of the tobacco hornworm moth, Manduca sexta.</title>
        <authorList>
            <person name="Kanost M.R."/>
            <person name="Arrese E.L."/>
            <person name="Cao X."/>
            <person name="Chen Y.R."/>
            <person name="Chellapilla S."/>
            <person name="Goldsmith M.R."/>
            <person name="Grosse-Wilde E."/>
            <person name="Heckel D.G."/>
            <person name="Herndon N."/>
            <person name="Jiang H."/>
            <person name="Papanicolaou A."/>
            <person name="Qu J."/>
            <person name="Soulages J.L."/>
            <person name="Vogel H."/>
            <person name="Walters J."/>
            <person name="Waterhouse R.M."/>
            <person name="Ahn S.J."/>
            <person name="Almeida F.C."/>
            <person name="An C."/>
            <person name="Aqrawi P."/>
            <person name="Bretschneider A."/>
            <person name="Bryant W.B."/>
            <person name="Bucks S."/>
            <person name="Chao H."/>
            <person name="Chevignon G."/>
            <person name="Christen J.M."/>
            <person name="Clarke D.F."/>
            <person name="Dittmer N.T."/>
            <person name="Ferguson L.C.F."/>
            <person name="Garavelou S."/>
            <person name="Gordon K.H.J."/>
            <person name="Gunaratna R.T."/>
            <person name="Han Y."/>
            <person name="Hauser F."/>
            <person name="He Y."/>
            <person name="Heidel-Fischer H."/>
            <person name="Hirsh A."/>
            <person name="Hu Y."/>
            <person name="Jiang H."/>
            <person name="Kalra D."/>
            <person name="Klinner C."/>
            <person name="Konig C."/>
            <person name="Kovar C."/>
            <person name="Kroll A.R."/>
            <person name="Kuwar S.S."/>
            <person name="Lee S.L."/>
            <person name="Lehman R."/>
            <person name="Li K."/>
            <person name="Li Z."/>
            <person name="Liang H."/>
            <person name="Lovelace S."/>
            <person name="Lu Z."/>
            <person name="Mansfield J.H."/>
            <person name="McCulloch K.J."/>
            <person name="Mathew T."/>
            <person name="Morton B."/>
            <person name="Muzny D.M."/>
            <person name="Neunemann D."/>
            <person name="Ongeri F."/>
            <person name="Pauchet Y."/>
            <person name="Pu L.L."/>
            <person name="Pyrousis I."/>
            <person name="Rao X.J."/>
            <person name="Redding A."/>
            <person name="Roesel C."/>
            <person name="Sanchez-Gracia A."/>
            <person name="Schaack S."/>
            <person name="Shukla A."/>
            <person name="Tetreau G."/>
            <person name="Wang Y."/>
            <person name="Xiong G.H."/>
            <person name="Traut W."/>
            <person name="Walsh T.K."/>
            <person name="Worley K.C."/>
            <person name="Wu D."/>
            <person name="Wu W."/>
            <person name="Wu Y.Q."/>
            <person name="Zhang X."/>
            <person name="Zou Z."/>
            <person name="Zucker H."/>
            <person name="Briscoe A.D."/>
            <person name="Burmester T."/>
            <person name="Clem R.J."/>
            <person name="Feyereisen R."/>
            <person name="Grimmelikhuijzen C.J.P."/>
            <person name="Hamodrakas S.J."/>
            <person name="Hansson B.S."/>
            <person name="Huguet E."/>
            <person name="Jermiin L.S."/>
            <person name="Lan Q."/>
            <person name="Lehman H.K."/>
            <person name="Lorenzen M."/>
            <person name="Merzendorfer H."/>
            <person name="Michalopoulos I."/>
            <person name="Morton D.B."/>
            <person name="Muthukrishnan S."/>
            <person name="Oakeshott J.G."/>
            <person name="Palmer W."/>
            <person name="Park Y."/>
            <person name="Passarelli A.L."/>
            <person name="Rozas J."/>
            <person name="Schwartz L.M."/>
            <person name="Smith W."/>
            <person name="Southgate A."/>
            <person name="Vilcinskas A."/>
            <person name="Vogt R."/>
            <person name="Wang P."/>
            <person name="Werren J."/>
            <person name="Yu X.Q."/>
            <person name="Zhou J.J."/>
            <person name="Brown S.J."/>
            <person name="Scherer S.E."/>
            <person name="Richards S."/>
            <person name="Blissard G.W."/>
        </authorList>
    </citation>
    <scope>NUCLEOTIDE SEQUENCE</scope>
</reference>
<evidence type="ECO:0000256" key="9">
    <source>
        <dbReference type="SAM" id="MobiDB-lite"/>
    </source>
</evidence>
<evidence type="ECO:0000256" key="8">
    <source>
        <dbReference type="ARBA" id="ARBA00022917"/>
    </source>
</evidence>